<name>A0AAD4DIB1_9FUNG</name>
<keyword evidence="3" id="KW-1185">Reference proteome</keyword>
<accession>A0AAD4DIB1</accession>
<feature type="region of interest" description="Disordered" evidence="1">
    <location>
        <begin position="107"/>
        <end position="129"/>
    </location>
</feature>
<evidence type="ECO:0000313" key="3">
    <source>
        <dbReference type="Proteomes" id="UP001194580"/>
    </source>
</evidence>
<dbReference type="Proteomes" id="UP001194580">
    <property type="component" value="Unassembled WGS sequence"/>
</dbReference>
<dbReference type="AlphaFoldDB" id="A0AAD4DIB1"/>
<evidence type="ECO:0000256" key="1">
    <source>
        <dbReference type="SAM" id="MobiDB-lite"/>
    </source>
</evidence>
<feature type="non-terminal residue" evidence="2">
    <location>
        <position position="1"/>
    </location>
</feature>
<evidence type="ECO:0000313" key="2">
    <source>
        <dbReference type="EMBL" id="KAG0277204.1"/>
    </source>
</evidence>
<sequence>MSSHQSSPSSDSTRPLNLANLILAEHHKNKSENLAELDSQQAALAVPASTATTNNDINISGDALDLNSVATSNLEPGQTQKSMGGLASVVDRVRLAQKQGTFVQTDFPAAVDQTSSQEQGSGDQKPQEQGEHWYSTFLPKHLYFHRHHQDDSEGTSTAAPSQQAVEVAALNPPKELSTIDHAAGAFASASRANNLETIDFTVESLGVTGAAAPAFLLRTDEKGRRP</sequence>
<dbReference type="EMBL" id="JAAAIL010000294">
    <property type="protein sequence ID" value="KAG0277204.1"/>
    <property type="molecule type" value="Genomic_DNA"/>
</dbReference>
<reference evidence="2" key="1">
    <citation type="journal article" date="2020" name="Fungal Divers.">
        <title>Resolving the Mortierellaceae phylogeny through synthesis of multi-gene phylogenetics and phylogenomics.</title>
        <authorList>
            <person name="Vandepol N."/>
            <person name="Liber J."/>
            <person name="Desiro A."/>
            <person name="Na H."/>
            <person name="Kennedy M."/>
            <person name="Barry K."/>
            <person name="Grigoriev I.V."/>
            <person name="Miller A.N."/>
            <person name="O'Donnell K."/>
            <person name="Stajich J.E."/>
            <person name="Bonito G."/>
        </authorList>
    </citation>
    <scope>NUCLEOTIDE SEQUENCE</scope>
    <source>
        <strain evidence="2">NRRL 28262</strain>
    </source>
</reference>
<organism evidence="2 3">
    <name type="scientific">Linnemannia exigua</name>
    <dbReference type="NCBI Taxonomy" id="604196"/>
    <lineage>
        <taxon>Eukaryota</taxon>
        <taxon>Fungi</taxon>
        <taxon>Fungi incertae sedis</taxon>
        <taxon>Mucoromycota</taxon>
        <taxon>Mortierellomycotina</taxon>
        <taxon>Mortierellomycetes</taxon>
        <taxon>Mortierellales</taxon>
        <taxon>Mortierellaceae</taxon>
        <taxon>Linnemannia</taxon>
    </lineage>
</organism>
<protein>
    <submittedName>
        <fullName evidence="2">Uncharacterized protein</fullName>
    </submittedName>
</protein>
<feature type="compositionally biased region" description="Polar residues" evidence="1">
    <location>
        <begin position="112"/>
        <end position="124"/>
    </location>
</feature>
<comment type="caution">
    <text evidence="2">The sequence shown here is derived from an EMBL/GenBank/DDBJ whole genome shotgun (WGS) entry which is preliminary data.</text>
</comment>
<gene>
    <name evidence="2" type="ORF">BGZ95_006309</name>
</gene>
<proteinExistence type="predicted"/>